<dbReference type="Proteomes" id="UP000254601">
    <property type="component" value="Unassembled WGS sequence"/>
</dbReference>
<dbReference type="EMBL" id="UHIC01000001">
    <property type="protein sequence ID" value="SUO95347.1"/>
    <property type="molecule type" value="Genomic_DNA"/>
</dbReference>
<reference evidence="1 2" key="1">
    <citation type="submission" date="2018-06" db="EMBL/GenBank/DDBJ databases">
        <authorList>
            <consortium name="Pathogen Informatics"/>
            <person name="Doyle S."/>
        </authorList>
    </citation>
    <scope>NUCLEOTIDE SEQUENCE [LARGE SCALE GENOMIC DNA]</scope>
    <source>
        <strain evidence="1 2">NCTC13337</strain>
    </source>
</reference>
<accession>A0A380MVC2</accession>
<dbReference type="RefSeq" id="WP_072575418.1">
    <property type="nucleotide sequence ID" value="NZ_LWHB01000004.1"/>
</dbReference>
<proteinExistence type="predicted"/>
<organism evidence="1 2">
    <name type="scientific">Suttonella ornithocola</name>
    <dbReference type="NCBI Taxonomy" id="279832"/>
    <lineage>
        <taxon>Bacteria</taxon>
        <taxon>Pseudomonadati</taxon>
        <taxon>Pseudomonadota</taxon>
        <taxon>Gammaproteobacteria</taxon>
        <taxon>Cardiobacteriales</taxon>
        <taxon>Cardiobacteriaceae</taxon>
        <taxon>Suttonella</taxon>
    </lineage>
</organism>
<sequence>MSNEIANQLLARVRSEMVRNITMVKKQLTEWLERPESGGINSFCELLAEVSGGLALLEKNNATELSNVIQKSVKVLNDKFHQKKITGAQFSEIGAEIASGLLLLNSYIEKLGNEQPSDERNISEAVVAIDSIISGNGLVHIQAQPNIDRETYQALAAKVTEVIETSRNQIEQYRLNPDKQFNLETLIGHNKNLISLFEVLNLKAPQLLLNQINQMLKEQLSESQWIDIAEAMILVEDALQYTDGLSQERVENYQEAIDAQIHHSRAIEVQIY</sequence>
<dbReference type="AlphaFoldDB" id="A0A380MVC2"/>
<protein>
    <submittedName>
        <fullName evidence="1">Uncharacterized protein</fullName>
    </submittedName>
</protein>
<keyword evidence="2" id="KW-1185">Reference proteome</keyword>
<name>A0A380MVC2_9GAMM</name>
<evidence type="ECO:0000313" key="2">
    <source>
        <dbReference type="Proteomes" id="UP000254601"/>
    </source>
</evidence>
<evidence type="ECO:0000313" key="1">
    <source>
        <dbReference type="EMBL" id="SUO95347.1"/>
    </source>
</evidence>
<gene>
    <name evidence="1" type="ORF">NCTC13337_01246</name>
</gene>